<proteinExistence type="predicted"/>
<dbReference type="SUPFAM" id="SSF55729">
    <property type="entry name" value="Acyl-CoA N-acyltransferases (Nat)"/>
    <property type="match status" value="1"/>
</dbReference>
<organism evidence="2 3">
    <name type="scientific">Sinobacterium caligoides</name>
    <dbReference type="NCBI Taxonomy" id="933926"/>
    <lineage>
        <taxon>Bacteria</taxon>
        <taxon>Pseudomonadati</taxon>
        <taxon>Pseudomonadota</taxon>
        <taxon>Gammaproteobacteria</taxon>
        <taxon>Cellvibrionales</taxon>
        <taxon>Spongiibacteraceae</taxon>
        <taxon>Sinobacterium</taxon>
    </lineage>
</organism>
<dbReference type="OrthoDB" id="9801656at2"/>
<feature type="domain" description="N-acetyltransferase" evidence="1">
    <location>
        <begin position="13"/>
        <end position="182"/>
    </location>
</feature>
<evidence type="ECO:0000313" key="2">
    <source>
        <dbReference type="EMBL" id="ROR94901.1"/>
    </source>
</evidence>
<dbReference type="PANTHER" id="PTHR43792:SF9">
    <property type="entry name" value="RIBOSOMAL-PROTEIN-ALANINE ACETYLTRANSFERASE"/>
    <property type="match status" value="1"/>
</dbReference>
<keyword evidence="2" id="KW-0808">Transferase</keyword>
<evidence type="ECO:0000259" key="1">
    <source>
        <dbReference type="PROSITE" id="PS51186"/>
    </source>
</evidence>
<dbReference type="InterPro" id="IPR000182">
    <property type="entry name" value="GNAT_dom"/>
</dbReference>
<dbReference type="EMBL" id="RKHR01000009">
    <property type="protein sequence ID" value="ROR94901.1"/>
    <property type="molecule type" value="Genomic_DNA"/>
</dbReference>
<dbReference type="Proteomes" id="UP000275394">
    <property type="component" value="Unassembled WGS sequence"/>
</dbReference>
<dbReference type="GO" id="GO:0008999">
    <property type="term" value="F:protein-N-terminal-alanine acetyltransferase activity"/>
    <property type="evidence" value="ECO:0007669"/>
    <property type="project" value="TreeGrafter"/>
</dbReference>
<evidence type="ECO:0000313" key="3">
    <source>
        <dbReference type="Proteomes" id="UP000275394"/>
    </source>
</evidence>
<name>A0A3N2D553_9GAMM</name>
<dbReference type="PANTHER" id="PTHR43792">
    <property type="entry name" value="GNAT FAMILY, PUTATIVE (AFU_ORTHOLOGUE AFUA_3G00765)-RELATED-RELATED"/>
    <property type="match status" value="1"/>
</dbReference>
<dbReference type="RefSeq" id="WP_123714036.1">
    <property type="nucleotide sequence ID" value="NZ_RKHR01000009.1"/>
</dbReference>
<reference evidence="2 3" key="1">
    <citation type="submission" date="2018-11" db="EMBL/GenBank/DDBJ databases">
        <title>Genomic Encyclopedia of Type Strains, Phase IV (KMG-IV): sequencing the most valuable type-strain genomes for metagenomic binning, comparative biology and taxonomic classification.</title>
        <authorList>
            <person name="Goeker M."/>
        </authorList>
    </citation>
    <scope>NUCLEOTIDE SEQUENCE [LARGE SCALE GENOMIC DNA]</scope>
    <source>
        <strain evidence="2 3">DSM 100316</strain>
    </source>
</reference>
<gene>
    <name evidence="2" type="ORF">EDC56_3714</name>
</gene>
<protein>
    <submittedName>
        <fullName evidence="2">RimJ/RimL family protein N-acetyltransferase</fullName>
    </submittedName>
</protein>
<dbReference type="Pfam" id="PF13302">
    <property type="entry name" value="Acetyltransf_3"/>
    <property type="match status" value="1"/>
</dbReference>
<keyword evidence="3" id="KW-1185">Reference proteome</keyword>
<dbReference type="PROSITE" id="PS51186">
    <property type="entry name" value="GNAT"/>
    <property type="match status" value="1"/>
</dbReference>
<accession>A0A3N2D553</accession>
<dbReference type="Gene3D" id="3.40.630.30">
    <property type="match status" value="1"/>
</dbReference>
<comment type="caution">
    <text evidence="2">The sequence shown here is derived from an EMBL/GenBank/DDBJ whole genome shotgun (WGS) entry which is preliminary data.</text>
</comment>
<dbReference type="InterPro" id="IPR051531">
    <property type="entry name" value="N-acetyltransferase"/>
</dbReference>
<sequence>MKFDTVHLETERVLIRLVKESDSRSLYKIYSDPKAMEYWSSIPFENESQATELVKSAINNFDSGSSLLLAIILKESGELVGTLNLFNVYAESKRAEVGYILSSLFWRKGLMAESFGALIHFCFEHLKLNRLEADIDPDNVASSALLKKHGFKVEGLLKERWIVNGNITDSEVYGLVKSSYNKQLNTDSAYGLTFCKNTQNNVSANLTG</sequence>
<dbReference type="InterPro" id="IPR016181">
    <property type="entry name" value="Acyl_CoA_acyltransferase"/>
</dbReference>
<dbReference type="GO" id="GO:0005737">
    <property type="term" value="C:cytoplasm"/>
    <property type="evidence" value="ECO:0007669"/>
    <property type="project" value="TreeGrafter"/>
</dbReference>
<dbReference type="AlphaFoldDB" id="A0A3N2D553"/>